<comment type="caution">
    <text evidence="2">The sequence shown here is derived from an EMBL/GenBank/DDBJ whole genome shotgun (WGS) entry which is preliminary data.</text>
</comment>
<dbReference type="OrthoDB" id="4491390at2759"/>
<evidence type="ECO:0000256" key="1">
    <source>
        <dbReference type="SAM" id="MobiDB-lite"/>
    </source>
</evidence>
<sequence>MRARCPTRENPRKIAICVEHAASSASDLVFRVDNAATLEQRKRKQKKRQPSQQKPSPRSPGSSSPSSSSSGRSTPPSNTPEPSAALPGTETAVTVLRRQPPPASPTIVLPPATTPRRPHLPNLLRKAPRRIPLHRKVQLAACPAARRARGLVPGPDRGPVRGAAGGLVRDAQPVRCEDADVVYCRSVMAVRNALSDEGKRREDETLVAVWLLSLYEVTRGTPDPQGGPTPAAWEIHTDGILGILRARGPHQLATEQGRRIFWAMFTLVQTRALVAHAENPPEARAWLRLLADAAPASPTDRCRVVVSTYIMDVCAVTARIMRIVREGDAGVPASALADLFVEVARVEDAFANHPEVSAALAPELSPADSSSKAARFKLHYCVVRATGLALGMPVPPGMSNPPMVHAYDRYQIELRRLASFQVMTEVAAEILASAEALIGPLESRAQPGVVMIGSWVYGMRMLLPLIFVGTFCKEFSPDQSRRANQYLVRIARYMGIREAVKRIPQDS</sequence>
<dbReference type="Proteomes" id="UP000838763">
    <property type="component" value="Unassembled WGS sequence"/>
</dbReference>
<proteinExistence type="predicted"/>
<keyword evidence="3" id="KW-1185">Reference proteome</keyword>
<reference evidence="2" key="1">
    <citation type="submission" date="2022-11" db="EMBL/GenBank/DDBJ databases">
        <authorList>
            <person name="Scott C."/>
            <person name="Bruce N."/>
        </authorList>
    </citation>
    <scope>NUCLEOTIDE SEQUENCE</scope>
</reference>
<feature type="region of interest" description="Disordered" evidence="1">
    <location>
        <begin position="36"/>
        <end position="86"/>
    </location>
</feature>
<organism evidence="2 3">
    <name type="scientific">Parascedosporium putredinis</name>
    <dbReference type="NCBI Taxonomy" id="1442378"/>
    <lineage>
        <taxon>Eukaryota</taxon>
        <taxon>Fungi</taxon>
        <taxon>Dikarya</taxon>
        <taxon>Ascomycota</taxon>
        <taxon>Pezizomycotina</taxon>
        <taxon>Sordariomycetes</taxon>
        <taxon>Hypocreomycetidae</taxon>
        <taxon>Microascales</taxon>
        <taxon>Microascaceae</taxon>
        <taxon>Parascedosporium</taxon>
    </lineage>
</organism>
<gene>
    <name evidence="2" type="ORF">PPNO1_LOCUS8009</name>
</gene>
<dbReference type="AlphaFoldDB" id="A0A9P1HAD7"/>
<name>A0A9P1HAD7_9PEZI</name>
<dbReference type="PANTHER" id="PTHR38791">
    <property type="entry name" value="ZN(II)2CYS6 TRANSCRIPTION FACTOR (EUROFUNG)-RELATED-RELATED"/>
    <property type="match status" value="1"/>
</dbReference>
<dbReference type="EMBL" id="CALLCH030000018">
    <property type="protein sequence ID" value="CAI4218423.1"/>
    <property type="molecule type" value="Genomic_DNA"/>
</dbReference>
<accession>A0A9P1HAD7</accession>
<dbReference type="InterPro" id="IPR053175">
    <property type="entry name" value="DHMBA_Reg_Transcription_Factor"/>
</dbReference>
<dbReference type="CDD" id="cd12148">
    <property type="entry name" value="fungal_TF_MHR"/>
    <property type="match status" value="1"/>
</dbReference>
<evidence type="ECO:0000313" key="3">
    <source>
        <dbReference type="Proteomes" id="UP000838763"/>
    </source>
</evidence>
<feature type="region of interest" description="Disordered" evidence="1">
    <location>
        <begin position="100"/>
        <end position="121"/>
    </location>
</feature>
<evidence type="ECO:0000313" key="2">
    <source>
        <dbReference type="EMBL" id="CAI4218423.1"/>
    </source>
</evidence>
<protein>
    <submittedName>
        <fullName evidence="2">Uncharacterized protein</fullName>
    </submittedName>
</protein>
<feature type="compositionally biased region" description="Low complexity" evidence="1">
    <location>
        <begin position="50"/>
        <end position="73"/>
    </location>
</feature>